<gene>
    <name evidence="2" type="ORF">FPZ11_07130</name>
</gene>
<accession>A0A5B8M3M2</accession>
<dbReference type="RefSeq" id="WP_146319581.1">
    <property type="nucleotide sequence ID" value="NZ_CP042305.1"/>
</dbReference>
<dbReference type="PANTHER" id="PTHR35908">
    <property type="entry name" value="HYPOTHETICAL FUSION PROTEIN"/>
    <property type="match status" value="1"/>
</dbReference>
<dbReference type="OrthoDB" id="1645442at2"/>
<dbReference type="KEGG" id="huw:FPZ11_07130"/>
<dbReference type="Proteomes" id="UP000320216">
    <property type="component" value="Chromosome"/>
</dbReference>
<dbReference type="InterPro" id="IPR029068">
    <property type="entry name" value="Glyas_Bleomycin-R_OHBP_Dase"/>
</dbReference>
<dbReference type="AlphaFoldDB" id="A0A5B8M3M2"/>
<reference evidence="2 3" key="1">
    <citation type="submission" date="2019-07" db="EMBL/GenBank/DDBJ databases">
        <title>Full genome sequence of Humibacter sp. WJ7-1.</title>
        <authorList>
            <person name="Im W.-T."/>
        </authorList>
    </citation>
    <scope>NUCLEOTIDE SEQUENCE [LARGE SCALE GENOMIC DNA]</scope>
    <source>
        <strain evidence="2 3">WJ7-1</strain>
    </source>
</reference>
<sequence>MDAPVRGARIAGVSLDCADPRELVDFYARLLDGRVAWANDNAAGVAVGPYTLVAQRVSPYTRPTWPGSSIVHLDLTCEPADLAAFQRRAEGCGAEVAAFQPDDRWVVMLDPAGHPFCLTPIAG</sequence>
<keyword evidence="3" id="KW-1185">Reference proteome</keyword>
<name>A0A5B8M3M2_9MICO</name>
<evidence type="ECO:0000313" key="3">
    <source>
        <dbReference type="Proteomes" id="UP000320216"/>
    </source>
</evidence>
<evidence type="ECO:0000259" key="1">
    <source>
        <dbReference type="Pfam" id="PF18029"/>
    </source>
</evidence>
<dbReference type="CDD" id="cd06587">
    <property type="entry name" value="VOC"/>
    <property type="match status" value="1"/>
</dbReference>
<proteinExistence type="predicted"/>
<dbReference type="PANTHER" id="PTHR35908:SF1">
    <property type="entry name" value="CONSERVED PROTEIN"/>
    <property type="match status" value="1"/>
</dbReference>
<dbReference type="EMBL" id="CP042305">
    <property type="protein sequence ID" value="QDZ14559.1"/>
    <property type="molecule type" value="Genomic_DNA"/>
</dbReference>
<dbReference type="Pfam" id="PF18029">
    <property type="entry name" value="Glyoxalase_6"/>
    <property type="match status" value="1"/>
</dbReference>
<dbReference type="InterPro" id="IPR041581">
    <property type="entry name" value="Glyoxalase_6"/>
</dbReference>
<dbReference type="Gene3D" id="3.10.180.10">
    <property type="entry name" value="2,3-Dihydroxybiphenyl 1,2-Dioxygenase, domain 1"/>
    <property type="match status" value="1"/>
</dbReference>
<dbReference type="SUPFAM" id="SSF54593">
    <property type="entry name" value="Glyoxalase/Bleomycin resistance protein/Dihydroxybiphenyl dioxygenase"/>
    <property type="match status" value="1"/>
</dbReference>
<protein>
    <submittedName>
        <fullName evidence="2">VOC family protein</fullName>
    </submittedName>
</protein>
<evidence type="ECO:0000313" key="2">
    <source>
        <dbReference type="EMBL" id="QDZ14559.1"/>
    </source>
</evidence>
<organism evidence="2 3">
    <name type="scientific">Humibacter ginsenosidimutans</name>
    <dbReference type="NCBI Taxonomy" id="2599293"/>
    <lineage>
        <taxon>Bacteria</taxon>
        <taxon>Bacillati</taxon>
        <taxon>Actinomycetota</taxon>
        <taxon>Actinomycetes</taxon>
        <taxon>Micrococcales</taxon>
        <taxon>Microbacteriaceae</taxon>
        <taxon>Humibacter</taxon>
    </lineage>
</organism>
<feature type="domain" description="Glyoxalase-like" evidence="1">
    <location>
        <begin position="13"/>
        <end position="119"/>
    </location>
</feature>